<dbReference type="EMBL" id="CP074132">
    <property type="protein sequence ID" value="QUX31808.1"/>
    <property type="molecule type" value="Genomic_DNA"/>
</dbReference>
<evidence type="ECO:0000259" key="2">
    <source>
        <dbReference type="Pfam" id="PF13649"/>
    </source>
</evidence>
<keyword evidence="3" id="KW-0489">Methyltransferase</keyword>
<organism evidence="3 4">
    <name type="scientific">Nocardiopsis akebiae</name>
    <dbReference type="NCBI Taxonomy" id="2831968"/>
    <lineage>
        <taxon>Bacteria</taxon>
        <taxon>Bacillati</taxon>
        <taxon>Actinomycetota</taxon>
        <taxon>Actinomycetes</taxon>
        <taxon>Streptosporangiales</taxon>
        <taxon>Nocardiopsidaceae</taxon>
        <taxon>Nocardiopsis</taxon>
    </lineage>
</organism>
<feature type="compositionally biased region" description="Basic and acidic residues" evidence="1">
    <location>
        <begin position="38"/>
        <end position="49"/>
    </location>
</feature>
<evidence type="ECO:0000256" key="1">
    <source>
        <dbReference type="SAM" id="MobiDB-lite"/>
    </source>
</evidence>
<feature type="domain" description="Methyltransferase" evidence="2">
    <location>
        <begin position="83"/>
        <end position="180"/>
    </location>
</feature>
<dbReference type="InterPro" id="IPR029063">
    <property type="entry name" value="SAM-dependent_MTases_sf"/>
</dbReference>
<dbReference type="GO" id="GO:0008168">
    <property type="term" value="F:methyltransferase activity"/>
    <property type="evidence" value="ECO:0007669"/>
    <property type="project" value="UniProtKB-KW"/>
</dbReference>
<sequence length="315" mass="34050">MLGAHGPPNVGDMNQTHPHNRGHGHDHGAQHDHHRGHGHQEHGHQGRDADAQGEILDLDAEVLAEHTDSITAWLPLTAEPRRIVDLGCGTGAGAFALLDRFPGARVTAVDTSDGHLQRLRDKARALGVEERVRTVRADLDAPDWPDLGSPDLVWASASMHHMARPDRALRSVHDALAPGGLFAVVELAGFPRFLPGDAPEDRPGLEERVHAAADRLHAEHMPHRGADWGPMLTAAGFTVEGERTIAVDIGGSRSEAVGRYALSGLRRIRTGVAGELSPEDLAALDRLLDTDGPHSILRRDDLAVRTERAVWAARR</sequence>
<evidence type="ECO:0000313" key="4">
    <source>
        <dbReference type="Proteomes" id="UP000678016"/>
    </source>
</evidence>
<feature type="region of interest" description="Disordered" evidence="1">
    <location>
        <begin position="1"/>
        <end position="49"/>
    </location>
</feature>
<dbReference type="Gene3D" id="3.40.50.150">
    <property type="entry name" value="Vaccinia Virus protein VP39"/>
    <property type="match status" value="1"/>
</dbReference>
<gene>
    <name evidence="3" type="ORF">KGD83_16695</name>
</gene>
<protein>
    <submittedName>
        <fullName evidence="3">Methyltransferase domain-containing protein</fullName>
    </submittedName>
</protein>
<dbReference type="InterPro" id="IPR041698">
    <property type="entry name" value="Methyltransf_25"/>
</dbReference>
<keyword evidence="4" id="KW-1185">Reference proteome</keyword>
<reference evidence="4" key="1">
    <citation type="submission" date="2021-05" db="EMBL/GenBank/DDBJ databases">
        <title>Direct Submission.</title>
        <authorList>
            <person name="Li K."/>
            <person name="Gao J."/>
        </authorList>
    </citation>
    <scope>NUCLEOTIDE SEQUENCE [LARGE SCALE GENOMIC DNA]</scope>
    <source>
        <strain evidence="4">HDS12</strain>
    </source>
</reference>
<evidence type="ECO:0000313" key="3">
    <source>
        <dbReference type="EMBL" id="QUX31808.1"/>
    </source>
</evidence>
<dbReference type="CDD" id="cd02440">
    <property type="entry name" value="AdoMet_MTases"/>
    <property type="match status" value="1"/>
</dbReference>
<accession>A0ABX8CGR4</accession>
<dbReference type="GO" id="GO:0032259">
    <property type="term" value="P:methylation"/>
    <property type="evidence" value="ECO:0007669"/>
    <property type="project" value="UniProtKB-KW"/>
</dbReference>
<dbReference type="PANTHER" id="PTHR43591:SF24">
    <property type="entry name" value="2-METHOXY-6-POLYPRENYL-1,4-BENZOQUINOL METHYLASE, MITOCHONDRIAL"/>
    <property type="match status" value="1"/>
</dbReference>
<proteinExistence type="predicted"/>
<dbReference type="Pfam" id="PF13649">
    <property type="entry name" value="Methyltransf_25"/>
    <property type="match status" value="1"/>
</dbReference>
<dbReference type="PANTHER" id="PTHR43591">
    <property type="entry name" value="METHYLTRANSFERASE"/>
    <property type="match status" value="1"/>
</dbReference>
<name>A0ABX8CGR4_9ACTN</name>
<keyword evidence="3" id="KW-0808">Transferase</keyword>
<dbReference type="SUPFAM" id="SSF53335">
    <property type="entry name" value="S-adenosyl-L-methionine-dependent methyltransferases"/>
    <property type="match status" value="1"/>
</dbReference>
<dbReference type="Proteomes" id="UP000678016">
    <property type="component" value="Chromosome"/>
</dbReference>